<proteinExistence type="predicted"/>
<sequence>MLSPGSVCVEGSTLKQITRKGTLGKVDDPALPPLPLPSKGAKAPLPPMPSQPPVPAEPSFVASSGAARGAVLPPLPPLPGNQAEELTPPLPPLPPLPSNGDKAPLPLPPLPGSAEELPVPPLPPLPSSGDKVVLPWRWAVGKHELPLPPLPPLPSNGNKAGSSQPLLPPLPPLPGMEKAEDGSDLDGGSTFLPPPLPEIGVHGVSPDTPALPPLPQNFAEEFQSQSSRFSRPRQEAHSRALSPQENVTDFTDHPDRDKTVDYVSVRLQSPAEIRASARTKGETKEQINGEVTQPYDFYAGTASDQQILAVPEGLYSEHIFGEQTSYLRRKKTGYIELAWPCAHVWFSGTGKLGRAARSLGQKPASITAVRQFQKDMFLGEWTAPRLWPLAEDPITRGPRVPAVGSPVAASEAPKLRKMSLVAALTEEQDFEPDSDVGHEDPMIASREEHVIALLLKAACDDLPKEAAELSRTTRKVLQVVQRPEYAEVAEEVVARAIRLGSNLPKLARELEVLLETSRGESESAEESRERAREARSKLIGFATVFLRDVQGLTEEQAMELLAIGLSSAEPADTACRPFRRLAREDFYGFWKALALPGFSGDLDQYLQKIQADLHQVQASDAARALEICKKLINRALAALDLAIRAFEPQHPACESPSAARGRVSSSRYGPKVKEVQWHLGSFTASGFGCLIGMRTLVDTPQPQDLL</sequence>
<feature type="region of interest" description="Disordered" evidence="1">
    <location>
        <begin position="149"/>
        <end position="257"/>
    </location>
</feature>
<feature type="compositionally biased region" description="Pro residues" evidence="1">
    <location>
        <begin position="88"/>
        <end position="97"/>
    </location>
</feature>
<dbReference type="AlphaFoldDB" id="A0A1Q9EQC5"/>
<evidence type="ECO:0000256" key="1">
    <source>
        <dbReference type="SAM" id="MobiDB-lite"/>
    </source>
</evidence>
<comment type="caution">
    <text evidence="2">The sequence shown here is derived from an EMBL/GenBank/DDBJ whole genome shotgun (WGS) entry which is preliminary data.</text>
</comment>
<keyword evidence="3" id="KW-1185">Reference proteome</keyword>
<feature type="region of interest" description="Disordered" evidence="1">
    <location>
        <begin position="1"/>
        <end position="117"/>
    </location>
</feature>
<gene>
    <name evidence="2" type="ORF">AK812_SmicGene6698</name>
</gene>
<feature type="compositionally biased region" description="Low complexity" evidence="1">
    <location>
        <begin position="218"/>
        <end position="229"/>
    </location>
</feature>
<dbReference type="EMBL" id="LSRX01000093">
    <property type="protein sequence ID" value="OLQ09622.1"/>
    <property type="molecule type" value="Genomic_DNA"/>
</dbReference>
<reference evidence="2 3" key="1">
    <citation type="submission" date="2016-02" db="EMBL/GenBank/DDBJ databases">
        <title>Genome analysis of coral dinoflagellate symbionts highlights evolutionary adaptations to a symbiotic lifestyle.</title>
        <authorList>
            <person name="Aranda M."/>
            <person name="Li Y."/>
            <person name="Liew Y.J."/>
            <person name="Baumgarten S."/>
            <person name="Simakov O."/>
            <person name="Wilson M."/>
            <person name="Piel J."/>
            <person name="Ashoor H."/>
            <person name="Bougouffa S."/>
            <person name="Bajic V.B."/>
            <person name="Ryu T."/>
            <person name="Ravasi T."/>
            <person name="Bayer T."/>
            <person name="Micklem G."/>
            <person name="Kim H."/>
            <person name="Bhak J."/>
            <person name="Lajeunesse T.C."/>
            <person name="Voolstra C.R."/>
        </authorList>
    </citation>
    <scope>NUCLEOTIDE SEQUENCE [LARGE SCALE GENOMIC DNA]</scope>
    <source>
        <strain evidence="2 3">CCMP2467</strain>
    </source>
</reference>
<name>A0A1Q9EQC5_SYMMI</name>
<feature type="compositionally biased region" description="Polar residues" evidence="1">
    <location>
        <begin position="155"/>
        <end position="164"/>
    </location>
</feature>
<protein>
    <submittedName>
        <fullName evidence="2">Uncharacterized protein</fullName>
    </submittedName>
</protein>
<organism evidence="2 3">
    <name type="scientific">Symbiodinium microadriaticum</name>
    <name type="common">Dinoflagellate</name>
    <name type="synonym">Zooxanthella microadriatica</name>
    <dbReference type="NCBI Taxonomy" id="2951"/>
    <lineage>
        <taxon>Eukaryota</taxon>
        <taxon>Sar</taxon>
        <taxon>Alveolata</taxon>
        <taxon>Dinophyceae</taxon>
        <taxon>Suessiales</taxon>
        <taxon>Symbiodiniaceae</taxon>
        <taxon>Symbiodinium</taxon>
    </lineage>
</organism>
<feature type="compositionally biased region" description="Pro residues" evidence="1">
    <location>
        <begin position="44"/>
        <end position="56"/>
    </location>
</feature>
<dbReference type="SUPFAM" id="SSF64484">
    <property type="entry name" value="beta and beta-prime subunits of DNA dependent RNA-polymerase"/>
    <property type="match status" value="1"/>
</dbReference>
<dbReference type="Proteomes" id="UP000186817">
    <property type="component" value="Unassembled WGS sequence"/>
</dbReference>
<accession>A0A1Q9EQC5</accession>
<evidence type="ECO:0000313" key="2">
    <source>
        <dbReference type="EMBL" id="OLQ09622.1"/>
    </source>
</evidence>
<evidence type="ECO:0000313" key="3">
    <source>
        <dbReference type="Proteomes" id="UP000186817"/>
    </source>
</evidence>